<keyword evidence="5 8" id="KW-0378">Hydrolase</keyword>
<dbReference type="PANTHER" id="PTHR20854:SF25">
    <property type="entry name" value="INOSITOL-1-MONOPHOSPHATASE"/>
    <property type="match status" value="1"/>
</dbReference>
<dbReference type="AlphaFoldDB" id="A0A6P8YFF4"/>
<dbReference type="FunCoup" id="A0A6P8YFF4">
    <property type="interactions" value="203"/>
</dbReference>
<dbReference type="PRINTS" id="PR00378">
    <property type="entry name" value="LIIMPHPHTASE"/>
</dbReference>
<dbReference type="Proteomes" id="UP000515158">
    <property type="component" value="Unplaced"/>
</dbReference>
<comment type="pathway">
    <text evidence="2 8">Polyol metabolism; myo-inositol biosynthesis; myo-inositol from D-glucose 6-phosphate: step 2/2.</text>
</comment>
<sequence length="335" mass="36253">MASLMALFNHKSRAHRPEHHSVPELPIRDASLRTASPARRQSLFSTSIFTSTNSVNMPGHDLDLYFNTALGLAKEAGKIVKEGFLTSKNVVAKAVSWDFVTEYDQASEKFLISGLAKAFPAHKFIGEETVSGSNEEPVLTEEPTWVIDPIDGTTNFVHGFPLTCISIALAINKEVVLAIVYNPVYDHMFTARKGQGAYLNGERIYASKETDISRAVVALELSLARDPKLHDKIMNRAKSIISTATGIRVTGSCALSLCYVALGSFEAYQVDHLHSWDVAAGSLIITEAGGVVVDTSGDKFDMMAHRILAAGTPQIAESLSSLIKKADGEMKAIAS</sequence>
<evidence type="ECO:0000256" key="2">
    <source>
        <dbReference type="ARBA" id="ARBA00005152"/>
    </source>
</evidence>
<feature type="binding site" evidence="7">
    <location>
        <position position="127"/>
    </location>
    <ligand>
        <name>Mg(2+)</name>
        <dbReference type="ChEBI" id="CHEBI:18420"/>
        <label>1</label>
        <note>catalytic</note>
    </ligand>
</feature>
<feature type="binding site" evidence="7">
    <location>
        <position position="148"/>
    </location>
    <ligand>
        <name>Mg(2+)</name>
        <dbReference type="ChEBI" id="CHEBI:18420"/>
        <label>1</label>
        <note>catalytic</note>
    </ligand>
</feature>
<dbReference type="FunFam" id="3.30.540.10:FF:000004">
    <property type="entry name" value="Inositol-1-monophosphatase"/>
    <property type="match status" value="1"/>
</dbReference>
<dbReference type="Gene3D" id="3.40.190.80">
    <property type="match status" value="1"/>
</dbReference>
<evidence type="ECO:0000256" key="4">
    <source>
        <dbReference type="ARBA" id="ARBA00022723"/>
    </source>
</evidence>
<comment type="catalytic activity">
    <reaction evidence="8">
        <text>a myo-inositol phosphate + H2O = myo-inositol + phosphate</text>
        <dbReference type="Rhea" id="RHEA:24056"/>
        <dbReference type="ChEBI" id="CHEBI:15377"/>
        <dbReference type="ChEBI" id="CHEBI:17268"/>
        <dbReference type="ChEBI" id="CHEBI:43474"/>
        <dbReference type="ChEBI" id="CHEBI:84139"/>
        <dbReference type="EC" id="3.1.3.25"/>
    </reaction>
</comment>
<accession>A0A6P8YFF4</accession>
<dbReference type="OrthoDB" id="10254945at2759"/>
<organism evidence="10">
    <name type="scientific">Thrips palmi</name>
    <name type="common">Melon thrips</name>
    <dbReference type="NCBI Taxonomy" id="161013"/>
    <lineage>
        <taxon>Eukaryota</taxon>
        <taxon>Metazoa</taxon>
        <taxon>Ecdysozoa</taxon>
        <taxon>Arthropoda</taxon>
        <taxon>Hexapoda</taxon>
        <taxon>Insecta</taxon>
        <taxon>Pterygota</taxon>
        <taxon>Neoptera</taxon>
        <taxon>Paraneoptera</taxon>
        <taxon>Thysanoptera</taxon>
        <taxon>Terebrantia</taxon>
        <taxon>Thripoidea</taxon>
        <taxon>Thripidae</taxon>
        <taxon>Thrips</taxon>
    </lineage>
</organism>
<dbReference type="InterPro" id="IPR020583">
    <property type="entry name" value="Inositol_monoP_metal-BS"/>
</dbReference>
<comment type="similarity">
    <text evidence="3 8">Belongs to the inositol monophosphatase superfamily.</text>
</comment>
<dbReference type="InParanoid" id="A0A6P8YFF4"/>
<dbReference type="PROSITE" id="PS00629">
    <property type="entry name" value="IMP_1"/>
    <property type="match status" value="1"/>
</dbReference>
<dbReference type="EC" id="3.1.3.25" evidence="8"/>
<dbReference type="GO" id="GO:0046872">
    <property type="term" value="F:metal ion binding"/>
    <property type="evidence" value="ECO:0007669"/>
    <property type="project" value="UniProtKB-KW"/>
</dbReference>
<comment type="cofactor">
    <cofactor evidence="1 7 8">
        <name>Mg(2+)</name>
        <dbReference type="ChEBI" id="CHEBI:18420"/>
    </cofactor>
</comment>
<name>A0A6P8YFF4_THRPL</name>
<dbReference type="GeneID" id="117641740"/>
<dbReference type="FunFam" id="3.40.190.80:FF:000002">
    <property type="entry name" value="Inositol-1-monophosphatase"/>
    <property type="match status" value="1"/>
</dbReference>
<evidence type="ECO:0000313" key="9">
    <source>
        <dbReference type="Proteomes" id="UP000515158"/>
    </source>
</evidence>
<dbReference type="GO" id="GO:0008934">
    <property type="term" value="F:inositol monophosphate 1-phosphatase activity"/>
    <property type="evidence" value="ECO:0007669"/>
    <property type="project" value="InterPro"/>
</dbReference>
<evidence type="ECO:0000256" key="7">
    <source>
        <dbReference type="PIRSR" id="PIRSR600760-2"/>
    </source>
</evidence>
<protein>
    <recommendedName>
        <fullName evidence="8">Inositol-1-monophosphatase</fullName>
        <ecNumber evidence="8">3.1.3.25</ecNumber>
    </recommendedName>
</protein>
<dbReference type="InterPro" id="IPR020550">
    <property type="entry name" value="Inositol_monophosphatase_CS"/>
</dbReference>
<keyword evidence="4 7" id="KW-0479">Metal-binding</keyword>
<feature type="binding site" evidence="7">
    <location>
        <position position="151"/>
    </location>
    <ligand>
        <name>Mg(2+)</name>
        <dbReference type="ChEBI" id="CHEBI:18420"/>
        <label>1</label>
        <note>catalytic</note>
    </ligand>
</feature>
<feature type="binding site" evidence="7">
    <location>
        <position position="277"/>
    </location>
    <ligand>
        <name>Mg(2+)</name>
        <dbReference type="ChEBI" id="CHEBI:18420"/>
        <label>1</label>
        <note>catalytic</note>
    </ligand>
</feature>
<dbReference type="InterPro" id="IPR033942">
    <property type="entry name" value="IMPase"/>
</dbReference>
<evidence type="ECO:0000256" key="3">
    <source>
        <dbReference type="ARBA" id="ARBA00009759"/>
    </source>
</evidence>
<proteinExistence type="inferred from homology"/>
<dbReference type="InterPro" id="IPR000760">
    <property type="entry name" value="Inositol_monophosphatase-like"/>
</dbReference>
<evidence type="ECO:0000256" key="1">
    <source>
        <dbReference type="ARBA" id="ARBA00001946"/>
    </source>
</evidence>
<dbReference type="KEGG" id="tpal:117641740"/>
<dbReference type="RefSeq" id="XP_034235211.1">
    <property type="nucleotide sequence ID" value="XM_034379320.1"/>
</dbReference>
<dbReference type="GO" id="GO:0007165">
    <property type="term" value="P:signal transduction"/>
    <property type="evidence" value="ECO:0007669"/>
    <property type="project" value="TreeGrafter"/>
</dbReference>
<dbReference type="UniPathway" id="UPA00823">
    <property type="reaction ID" value="UER00788"/>
</dbReference>
<dbReference type="GO" id="GO:0046854">
    <property type="term" value="P:phosphatidylinositol phosphate biosynthetic process"/>
    <property type="evidence" value="ECO:0007669"/>
    <property type="project" value="InterPro"/>
</dbReference>
<dbReference type="Gene3D" id="3.30.540.10">
    <property type="entry name" value="Fructose-1,6-Bisphosphatase, subunit A, domain 1"/>
    <property type="match status" value="1"/>
</dbReference>
<dbReference type="GO" id="GO:0006021">
    <property type="term" value="P:inositol biosynthetic process"/>
    <property type="evidence" value="ECO:0007669"/>
    <property type="project" value="UniProtKB-UniPathway"/>
</dbReference>
<gene>
    <name evidence="10" type="primary">LOC117641740</name>
</gene>
<dbReference type="Pfam" id="PF00459">
    <property type="entry name" value="Inositol_P"/>
    <property type="match status" value="1"/>
</dbReference>
<dbReference type="SUPFAM" id="SSF56655">
    <property type="entry name" value="Carbohydrate phosphatase"/>
    <property type="match status" value="1"/>
</dbReference>
<evidence type="ECO:0000256" key="6">
    <source>
        <dbReference type="ARBA" id="ARBA00022842"/>
    </source>
</evidence>
<feature type="binding site" evidence="7">
    <location>
        <position position="150"/>
    </location>
    <ligand>
        <name>Mg(2+)</name>
        <dbReference type="ChEBI" id="CHEBI:18420"/>
        <label>1</label>
        <note>catalytic</note>
    </ligand>
</feature>
<evidence type="ECO:0000256" key="8">
    <source>
        <dbReference type="RuleBase" id="RU364068"/>
    </source>
</evidence>
<evidence type="ECO:0000313" key="10">
    <source>
        <dbReference type="RefSeq" id="XP_034235211.1"/>
    </source>
</evidence>
<dbReference type="InterPro" id="IPR020552">
    <property type="entry name" value="Inositol_monoPase_Li-sen"/>
</dbReference>
<dbReference type="PROSITE" id="PS00630">
    <property type="entry name" value="IMP_2"/>
    <property type="match status" value="1"/>
</dbReference>
<keyword evidence="9" id="KW-1185">Reference proteome</keyword>
<reference evidence="10" key="1">
    <citation type="submission" date="2025-08" db="UniProtKB">
        <authorList>
            <consortium name="RefSeq"/>
        </authorList>
    </citation>
    <scope>IDENTIFICATION</scope>
    <source>
        <tissue evidence="10">Total insect</tissue>
    </source>
</reference>
<dbReference type="CDD" id="cd01639">
    <property type="entry name" value="IMPase"/>
    <property type="match status" value="1"/>
</dbReference>
<evidence type="ECO:0000256" key="5">
    <source>
        <dbReference type="ARBA" id="ARBA00022801"/>
    </source>
</evidence>
<dbReference type="PANTHER" id="PTHR20854">
    <property type="entry name" value="INOSITOL MONOPHOSPHATASE"/>
    <property type="match status" value="1"/>
</dbReference>
<dbReference type="PRINTS" id="PR00377">
    <property type="entry name" value="IMPHPHTASES"/>
</dbReference>
<keyword evidence="6 7" id="KW-0460">Magnesium</keyword>